<dbReference type="GO" id="GO:0008483">
    <property type="term" value="F:transaminase activity"/>
    <property type="evidence" value="ECO:0007669"/>
    <property type="project" value="UniProtKB-KW"/>
</dbReference>
<evidence type="ECO:0000256" key="1">
    <source>
        <dbReference type="ARBA" id="ARBA00005384"/>
    </source>
</evidence>
<dbReference type="InterPro" id="IPR004839">
    <property type="entry name" value="Aminotransferase_I/II_large"/>
</dbReference>
<evidence type="ECO:0000313" key="8">
    <source>
        <dbReference type="Proteomes" id="UP000316806"/>
    </source>
</evidence>
<dbReference type="EMBL" id="CP040916">
    <property type="protein sequence ID" value="QDQ10309.1"/>
    <property type="molecule type" value="Genomic_DNA"/>
</dbReference>
<dbReference type="GO" id="GO:0003700">
    <property type="term" value="F:DNA-binding transcription factor activity"/>
    <property type="evidence" value="ECO:0007669"/>
    <property type="project" value="InterPro"/>
</dbReference>
<dbReference type="InterPro" id="IPR036388">
    <property type="entry name" value="WH-like_DNA-bd_sf"/>
</dbReference>
<keyword evidence="5" id="KW-0804">Transcription</keyword>
<dbReference type="AlphaFoldDB" id="A0A516R3S7"/>
<name>A0A516R3S7_STRST</name>
<dbReference type="SUPFAM" id="SSF53383">
    <property type="entry name" value="PLP-dependent transferases"/>
    <property type="match status" value="1"/>
</dbReference>
<gene>
    <name evidence="7" type="ORF">FH965_06810</name>
</gene>
<dbReference type="Pfam" id="PF00392">
    <property type="entry name" value="GntR"/>
    <property type="match status" value="1"/>
</dbReference>
<sequence>MLGEYPIAGRGAAEIAASVERAVGRGDLEPGQSLPPMRELARQLGVNPNTVAAAYRTLRERGVIETAGRRGSRVRSKPATTAREYSRLVVPSGVRDAASGNPDTALLPSLAEAFAAAAAHADKHPDLYGETPVDPAFGRCARGMLDHDGVPQGPLAVTSGALDAIERVLVARLKVGDAVAVEDPGWGSVLDLVPALGLRPVPVGVDDEGPLPDDVERALRAGARALVVTARAQNPTGAAVSATRARAVREVLAAHKETLVIEDDHGHGIVDLPLHTLTGVTHAWAFVRSTAKAYGPDLRLAVLAGDVETVDRVQGRLRLGPGWVSKVLQRAVVRLWEGGAVDAREVAAAYGRRRDALIEALARRGVTAYGRSGMNVWVPIPDETGVVARMLHAGWAVAPGARFRLNAAPGVRITVSALGGDDAVAVAEDLAAAMGPVAERRYG</sequence>
<comment type="similarity">
    <text evidence="1">In the C-terminal section; belongs to the class-I pyridoxal-phosphate-dependent aminotransferase family.</text>
</comment>
<evidence type="ECO:0000313" key="7">
    <source>
        <dbReference type="EMBL" id="QDQ10309.1"/>
    </source>
</evidence>
<dbReference type="CDD" id="cd00609">
    <property type="entry name" value="AAT_like"/>
    <property type="match status" value="1"/>
</dbReference>
<keyword evidence="4" id="KW-0238">DNA-binding</keyword>
<reference evidence="7 8" key="1">
    <citation type="journal article" date="2019" name="J. Ind. Microbiol. Biotechnol.">
        <title>The complete genomic sequence of Streptomyces spectabilis NRRL-2792 and identification of secondary metabolite biosynthetic gene clusters.</title>
        <authorList>
            <person name="Sinha A."/>
            <person name="Phillips-Salemka S."/>
            <person name="Niraula T.A."/>
            <person name="Short K.A."/>
            <person name="Niraula N.P."/>
        </authorList>
    </citation>
    <scope>NUCLEOTIDE SEQUENCE [LARGE SCALE GENOMIC DNA]</scope>
    <source>
        <strain evidence="7 8">NRRL 2792</strain>
    </source>
</reference>
<keyword evidence="7" id="KW-0032">Aminotransferase</keyword>
<dbReference type="PANTHER" id="PTHR46577">
    <property type="entry name" value="HTH-TYPE TRANSCRIPTIONAL REGULATORY PROTEIN GABR"/>
    <property type="match status" value="1"/>
</dbReference>
<dbReference type="PANTHER" id="PTHR46577:SF1">
    <property type="entry name" value="HTH-TYPE TRANSCRIPTIONAL REGULATORY PROTEIN GABR"/>
    <property type="match status" value="1"/>
</dbReference>
<dbReference type="CDD" id="cd07377">
    <property type="entry name" value="WHTH_GntR"/>
    <property type="match status" value="1"/>
</dbReference>
<dbReference type="Pfam" id="PF00155">
    <property type="entry name" value="Aminotran_1_2"/>
    <property type="match status" value="1"/>
</dbReference>
<keyword evidence="7" id="KW-0808">Transferase</keyword>
<dbReference type="InterPro" id="IPR015421">
    <property type="entry name" value="PyrdxlP-dep_Trfase_major"/>
</dbReference>
<organism evidence="7 8">
    <name type="scientific">Streptomyces spectabilis</name>
    <dbReference type="NCBI Taxonomy" id="68270"/>
    <lineage>
        <taxon>Bacteria</taxon>
        <taxon>Bacillati</taxon>
        <taxon>Actinomycetota</taxon>
        <taxon>Actinomycetes</taxon>
        <taxon>Kitasatosporales</taxon>
        <taxon>Streptomycetaceae</taxon>
        <taxon>Streptomyces</taxon>
    </lineage>
</organism>
<dbReference type="InterPro" id="IPR036390">
    <property type="entry name" value="WH_DNA-bd_sf"/>
</dbReference>
<dbReference type="PROSITE" id="PS50949">
    <property type="entry name" value="HTH_GNTR"/>
    <property type="match status" value="1"/>
</dbReference>
<dbReference type="SUPFAM" id="SSF46785">
    <property type="entry name" value="Winged helix' DNA-binding domain"/>
    <property type="match status" value="1"/>
</dbReference>
<dbReference type="InterPro" id="IPR015422">
    <property type="entry name" value="PyrdxlP-dep_Trfase_small"/>
</dbReference>
<dbReference type="Gene3D" id="3.90.1150.10">
    <property type="entry name" value="Aspartate Aminotransferase, domain 1"/>
    <property type="match status" value="1"/>
</dbReference>
<evidence type="ECO:0000256" key="4">
    <source>
        <dbReference type="ARBA" id="ARBA00023125"/>
    </source>
</evidence>
<dbReference type="GO" id="GO:0003677">
    <property type="term" value="F:DNA binding"/>
    <property type="evidence" value="ECO:0007669"/>
    <property type="project" value="UniProtKB-KW"/>
</dbReference>
<keyword evidence="2" id="KW-0663">Pyridoxal phosphate</keyword>
<dbReference type="Gene3D" id="1.10.10.10">
    <property type="entry name" value="Winged helix-like DNA-binding domain superfamily/Winged helix DNA-binding domain"/>
    <property type="match status" value="1"/>
</dbReference>
<dbReference type="RefSeq" id="WP_144002144.1">
    <property type="nucleotide sequence ID" value="NZ_CP040916.1"/>
</dbReference>
<dbReference type="Proteomes" id="UP000316806">
    <property type="component" value="Chromosome"/>
</dbReference>
<dbReference type="InterPro" id="IPR051446">
    <property type="entry name" value="HTH_trans_reg/aminotransferase"/>
</dbReference>
<dbReference type="InterPro" id="IPR015424">
    <property type="entry name" value="PyrdxlP-dep_Trfase"/>
</dbReference>
<proteinExistence type="inferred from homology"/>
<feature type="domain" description="HTH gntR-type" evidence="6">
    <location>
        <begin position="9"/>
        <end position="77"/>
    </location>
</feature>
<protein>
    <submittedName>
        <fullName evidence="7">Aminotransferase class I/II-fold pyridoxal phosphate-dependent enzyme</fullName>
    </submittedName>
</protein>
<keyword evidence="3" id="KW-0805">Transcription regulation</keyword>
<evidence type="ECO:0000256" key="3">
    <source>
        <dbReference type="ARBA" id="ARBA00023015"/>
    </source>
</evidence>
<accession>A0A516R3S7</accession>
<dbReference type="Gene3D" id="3.40.640.10">
    <property type="entry name" value="Type I PLP-dependent aspartate aminotransferase-like (Major domain)"/>
    <property type="match status" value="1"/>
</dbReference>
<dbReference type="InterPro" id="IPR000524">
    <property type="entry name" value="Tscrpt_reg_HTH_GntR"/>
</dbReference>
<evidence type="ECO:0000256" key="2">
    <source>
        <dbReference type="ARBA" id="ARBA00022898"/>
    </source>
</evidence>
<evidence type="ECO:0000256" key="5">
    <source>
        <dbReference type="ARBA" id="ARBA00023163"/>
    </source>
</evidence>
<evidence type="ECO:0000259" key="6">
    <source>
        <dbReference type="PROSITE" id="PS50949"/>
    </source>
</evidence>
<dbReference type="GO" id="GO:0030170">
    <property type="term" value="F:pyridoxal phosphate binding"/>
    <property type="evidence" value="ECO:0007669"/>
    <property type="project" value="InterPro"/>
</dbReference>
<dbReference type="SMART" id="SM00345">
    <property type="entry name" value="HTH_GNTR"/>
    <property type="match status" value="1"/>
</dbReference>